<protein>
    <submittedName>
        <fullName evidence="1">Uncharacterized protein</fullName>
    </submittedName>
</protein>
<dbReference type="EMBL" id="JABSTQ010009239">
    <property type="protein sequence ID" value="KAG0431279.1"/>
    <property type="molecule type" value="Genomic_DNA"/>
</dbReference>
<accession>A0AC60QEH8</accession>
<evidence type="ECO:0000313" key="2">
    <source>
        <dbReference type="Proteomes" id="UP000805193"/>
    </source>
</evidence>
<comment type="caution">
    <text evidence="1">The sequence shown here is derived from an EMBL/GenBank/DDBJ whole genome shotgun (WGS) entry which is preliminary data.</text>
</comment>
<dbReference type="Proteomes" id="UP000805193">
    <property type="component" value="Unassembled WGS sequence"/>
</dbReference>
<evidence type="ECO:0000313" key="1">
    <source>
        <dbReference type="EMBL" id="KAG0431279.1"/>
    </source>
</evidence>
<organism evidence="1 2">
    <name type="scientific">Ixodes persulcatus</name>
    <name type="common">Taiga tick</name>
    <dbReference type="NCBI Taxonomy" id="34615"/>
    <lineage>
        <taxon>Eukaryota</taxon>
        <taxon>Metazoa</taxon>
        <taxon>Ecdysozoa</taxon>
        <taxon>Arthropoda</taxon>
        <taxon>Chelicerata</taxon>
        <taxon>Arachnida</taxon>
        <taxon>Acari</taxon>
        <taxon>Parasitiformes</taxon>
        <taxon>Ixodida</taxon>
        <taxon>Ixodoidea</taxon>
        <taxon>Ixodidae</taxon>
        <taxon>Ixodinae</taxon>
        <taxon>Ixodes</taxon>
    </lineage>
</organism>
<gene>
    <name evidence="1" type="ORF">HPB47_021932</name>
</gene>
<reference evidence="1 2" key="1">
    <citation type="journal article" date="2020" name="Cell">
        <title>Large-Scale Comparative Analyses of Tick Genomes Elucidate Their Genetic Diversity and Vector Capacities.</title>
        <authorList>
            <consortium name="Tick Genome and Microbiome Consortium (TIGMIC)"/>
            <person name="Jia N."/>
            <person name="Wang J."/>
            <person name="Shi W."/>
            <person name="Du L."/>
            <person name="Sun Y."/>
            <person name="Zhan W."/>
            <person name="Jiang J.F."/>
            <person name="Wang Q."/>
            <person name="Zhang B."/>
            <person name="Ji P."/>
            <person name="Bell-Sakyi L."/>
            <person name="Cui X.M."/>
            <person name="Yuan T.T."/>
            <person name="Jiang B.G."/>
            <person name="Yang W.F."/>
            <person name="Lam T.T."/>
            <person name="Chang Q.C."/>
            <person name="Ding S.J."/>
            <person name="Wang X.J."/>
            <person name="Zhu J.G."/>
            <person name="Ruan X.D."/>
            <person name="Zhao L."/>
            <person name="Wei J.T."/>
            <person name="Ye R.Z."/>
            <person name="Que T.C."/>
            <person name="Du C.H."/>
            <person name="Zhou Y.H."/>
            <person name="Cheng J.X."/>
            <person name="Dai P.F."/>
            <person name="Guo W.B."/>
            <person name="Han X.H."/>
            <person name="Huang E.J."/>
            <person name="Li L.F."/>
            <person name="Wei W."/>
            <person name="Gao Y.C."/>
            <person name="Liu J.Z."/>
            <person name="Shao H.Z."/>
            <person name="Wang X."/>
            <person name="Wang C.C."/>
            <person name="Yang T.C."/>
            <person name="Huo Q.B."/>
            <person name="Li W."/>
            <person name="Chen H.Y."/>
            <person name="Chen S.E."/>
            <person name="Zhou L.G."/>
            <person name="Ni X.B."/>
            <person name="Tian J.H."/>
            <person name="Sheng Y."/>
            <person name="Liu T."/>
            <person name="Pan Y.S."/>
            <person name="Xia L.Y."/>
            <person name="Li J."/>
            <person name="Zhao F."/>
            <person name="Cao W.C."/>
        </authorList>
    </citation>
    <scope>NUCLEOTIDE SEQUENCE [LARGE SCALE GENOMIC DNA]</scope>
    <source>
        <strain evidence="1">Iper-2018</strain>
    </source>
</reference>
<name>A0AC60QEH8_IXOPE</name>
<sequence>MVPRGRPHRDGDVAALCLAPCGMQLVLITTSSTLHTFCLAALLHGEVCLVDLAARRQVGAVGVGHAVTGMEVVSSAVRHATQLLVTDAAHHHWHLLLEDKSSGHDWLSHHSQAPGATSGGASEWRLWASPDREESATHLERSQPQQPRRISKLGKDVVLGRQVVQGRQCLTANDTSTCQLEVYDGGDVARRASCVFAVPLANARHVALTDQLLFVVAPQAAGCSDTQVHLFSKAALDLTTSSKKKECTDPSLQRFTLPEAVLALYRCPQPLFRTAVVAVRNRVKYRFEHHLDAVILPGFSVVGLDSASDPSSLEAGKGRLLVPVRLLFVIRVHLNKCSAERLFLRFTASPASLPSAEHLGALLGLDIFSLYEVAAEVQLLRGQFPQAVRLYQLSKQIFRQIGDHEEIARVSPVAMSSAEKGGHFVSRGYLSELLAYVQVLFGTRAAEIPSQDRVHFANVAALCFVQQVLAKRRAPERDAVAQAFRDFLQENLYYDASVVMRMLSEQRLYQLLYHCALLRGQRRLMVEQLLHFDPSLALDSTTCSALASRGYGSLLVQSAHGSHPLLLSLVGLRGPHVATGCLPVSGGVSQSSAHQFAVCVSDPDLLLPLCCDPALLGNHLRLLADLLPTLGLALVGRVARMYDASRPAVALAVRRVLAASSKQGRYPGSSSSLSTDSLDLTQSEDDSVAEEDVIKFLLFVLLTLNRRRAERSVACGQSHCALVVRGKAYTWGRAQFGRLGHREGHRDVLGATCVETLDALRLRVGQVDCGTHHTLFNTDAGVFACGSSRYGQLGLGPLQRTWVPHLLEPLAPHRVSGWPAAPTTHWPSPRRAGEGTVARSRLGLFTWGWGAHGQLGHGTCDDQRTPRLVAALADHRVTDASAGCGHTVALTAEVFACGSSRYGQLGLGPLQRTWVPHLLEPLAPHRVSRVACGTYHSLAVTEEGRLFTWGWGAHGQLGHGTCDDQRTPRLVAALADHRVTDVSAGCGHTVALTAEGENSWQGLVFGFGCNTFGQLGLGRSPKRSTPQRIDLGEPVRMLSSGFFQVFALLAGGRLLTWGANPQSLRLQAQSSRRSRLQAVVAQNELLSSLAGGPHGGNLRHPSGPAPSTSPATQALLHGHQGHLTPTEFDISGVRGTIAQIACGSNHAAIVTKEGQVYTWGRNTEGQLGLGHRKDQSTLAHLEFLIPSDGVSIVPSPSHYPQKSPQLVASLGKVVQVCCGRDFTVALDAQGKVWAWGQNDAGQNESPNRRKLDRTDIDDPCGMVTGGGNRRVQRRSRIRRRQAYSHTPQLSLENTATGGSERQPHN</sequence>
<proteinExistence type="predicted"/>
<keyword evidence="2" id="KW-1185">Reference proteome</keyword>